<accession>A0A5C2S1U9</accession>
<gene>
    <name evidence="1" type="ORF">L227DRAFT_230148</name>
</gene>
<keyword evidence="2" id="KW-1185">Reference proteome</keyword>
<reference evidence="1" key="1">
    <citation type="journal article" date="2018" name="Genome Biol. Evol.">
        <title>Genomics and development of Lentinus tigrinus, a white-rot wood-decaying mushroom with dimorphic fruiting bodies.</title>
        <authorList>
            <person name="Wu B."/>
            <person name="Xu Z."/>
            <person name="Knudson A."/>
            <person name="Carlson A."/>
            <person name="Chen N."/>
            <person name="Kovaka S."/>
            <person name="LaButti K."/>
            <person name="Lipzen A."/>
            <person name="Pennachio C."/>
            <person name="Riley R."/>
            <person name="Schakwitz W."/>
            <person name="Umezawa K."/>
            <person name="Ohm R.A."/>
            <person name="Grigoriev I.V."/>
            <person name="Nagy L.G."/>
            <person name="Gibbons J."/>
            <person name="Hibbett D."/>
        </authorList>
    </citation>
    <scope>NUCLEOTIDE SEQUENCE [LARGE SCALE GENOMIC DNA]</scope>
    <source>
        <strain evidence="1">ALCF2SS1-6</strain>
    </source>
</reference>
<dbReference type="Proteomes" id="UP000313359">
    <property type="component" value="Unassembled WGS sequence"/>
</dbReference>
<evidence type="ECO:0000313" key="2">
    <source>
        <dbReference type="Proteomes" id="UP000313359"/>
    </source>
</evidence>
<evidence type="ECO:0000313" key="1">
    <source>
        <dbReference type="EMBL" id="RPD57392.1"/>
    </source>
</evidence>
<name>A0A5C2S1U9_9APHY</name>
<organism evidence="1 2">
    <name type="scientific">Lentinus tigrinus ALCF2SS1-6</name>
    <dbReference type="NCBI Taxonomy" id="1328759"/>
    <lineage>
        <taxon>Eukaryota</taxon>
        <taxon>Fungi</taxon>
        <taxon>Dikarya</taxon>
        <taxon>Basidiomycota</taxon>
        <taxon>Agaricomycotina</taxon>
        <taxon>Agaricomycetes</taxon>
        <taxon>Polyporales</taxon>
        <taxon>Polyporaceae</taxon>
        <taxon>Lentinus</taxon>
    </lineage>
</organism>
<protein>
    <submittedName>
        <fullName evidence="1">Uncharacterized protein</fullName>
    </submittedName>
</protein>
<sequence>MSAFVHFPSCFLGSRSHPTTYRPFKSSSLRTPHLISVVVLLCPFLALSLPSLEIAARALLLLPFDLPCPGGSHLYLYVHVHVLPSSPLHINVSSCITPYIHTSGRTLVPPCASHFALPSSLQRPRLRLCLRLPIPDVSSISSSTHLYHHHPLSFLSSPLPILNARRLPPHRRGGVAPFHPHPPASCCCTTTLSCPSLSLYLSIHAPGRTDVLYPTARPRTNQDR</sequence>
<proteinExistence type="predicted"/>
<dbReference type="EMBL" id="ML122281">
    <property type="protein sequence ID" value="RPD57392.1"/>
    <property type="molecule type" value="Genomic_DNA"/>
</dbReference>
<dbReference type="AlphaFoldDB" id="A0A5C2S1U9"/>